<dbReference type="InParanoid" id="A0A2Q4T6Q5"/>
<sequence>MCKLFVAVALLAITASAQPTPPTADQVKAELVAAGVSDTAAAGLIAVGEKYKDQFIAAKGDKEAGKNVFDQLRTDAEAYIKTQPEADQTAFVAFIQKKKAEFEANHGGPAPLSGV</sequence>
<reference evidence="2" key="2">
    <citation type="submission" date="2022-06" db="UniProtKB">
        <authorList>
            <consortium name="EnsemblMetazoa"/>
        </authorList>
    </citation>
    <scope>IDENTIFICATION</scope>
    <source>
        <strain evidence="2">DF5081</strain>
    </source>
</reference>
<dbReference type="EnsemblMetazoa" id="CJA12082.1">
    <property type="protein sequence ID" value="CJA12082.1"/>
    <property type="gene ID" value="WBGene00131286"/>
</dbReference>
<protein>
    <submittedName>
        <fullName evidence="2">Uncharacterized protein</fullName>
    </submittedName>
</protein>
<accession>A0A2Q4T6Q5</accession>
<keyword evidence="1" id="KW-0732">Signal</keyword>
<dbReference type="Pfam" id="PF14747">
    <property type="entry name" value="DUF4473"/>
    <property type="match status" value="1"/>
</dbReference>
<dbReference type="FunCoup" id="A0A2Q4T6Q5">
    <property type="interactions" value="1646"/>
</dbReference>
<dbReference type="STRING" id="281687.A0A2Q4T6Q5"/>
<reference evidence="3" key="1">
    <citation type="submission" date="2010-08" db="EMBL/GenBank/DDBJ databases">
        <authorList>
            <consortium name="Caenorhabditis japonica Sequencing Consortium"/>
            <person name="Wilson R.K."/>
        </authorList>
    </citation>
    <scope>NUCLEOTIDE SEQUENCE [LARGE SCALE GENOMIC DNA]</scope>
    <source>
        <strain evidence="3">DF5081</strain>
    </source>
</reference>
<feature type="chain" id="PRO_5015085797" evidence="1">
    <location>
        <begin position="18"/>
        <end position="115"/>
    </location>
</feature>
<dbReference type="PANTHER" id="PTHR33272">
    <property type="entry name" value="PROTEIN CBG22877-RELATED"/>
    <property type="match status" value="1"/>
</dbReference>
<evidence type="ECO:0000313" key="2">
    <source>
        <dbReference type="EnsemblMetazoa" id="CJA12082.1"/>
    </source>
</evidence>
<dbReference type="AlphaFoldDB" id="A0A2Q4T6Q5"/>
<dbReference type="InterPro" id="IPR027913">
    <property type="entry name" value="DUF4473"/>
</dbReference>
<dbReference type="EnsemblMetazoa" id="CJA38900.1">
    <property type="protein sequence ID" value="CJA38900.1"/>
    <property type="gene ID" value="WBGene00214747"/>
</dbReference>
<feature type="signal peptide" evidence="1">
    <location>
        <begin position="1"/>
        <end position="17"/>
    </location>
</feature>
<organism evidence="2 3">
    <name type="scientific">Caenorhabditis japonica</name>
    <dbReference type="NCBI Taxonomy" id="281687"/>
    <lineage>
        <taxon>Eukaryota</taxon>
        <taxon>Metazoa</taxon>
        <taxon>Ecdysozoa</taxon>
        <taxon>Nematoda</taxon>
        <taxon>Chromadorea</taxon>
        <taxon>Rhabditida</taxon>
        <taxon>Rhabditina</taxon>
        <taxon>Rhabditomorpha</taxon>
        <taxon>Rhabditoidea</taxon>
        <taxon>Rhabditidae</taxon>
        <taxon>Peloderinae</taxon>
        <taxon>Caenorhabditis</taxon>
    </lineage>
</organism>
<name>A0A2Q4T6Q5_CAEJA</name>
<proteinExistence type="predicted"/>
<evidence type="ECO:0000256" key="1">
    <source>
        <dbReference type="SAM" id="SignalP"/>
    </source>
</evidence>
<keyword evidence="3" id="KW-1185">Reference proteome</keyword>
<dbReference type="Proteomes" id="UP000005237">
    <property type="component" value="Unassembled WGS sequence"/>
</dbReference>
<evidence type="ECO:0000313" key="3">
    <source>
        <dbReference type="Proteomes" id="UP000005237"/>
    </source>
</evidence>